<keyword evidence="2" id="KW-1185">Reference proteome</keyword>
<organism evidence="1 2">
    <name type="scientific">Bacillus songklensis</name>
    <dbReference type="NCBI Taxonomy" id="1069116"/>
    <lineage>
        <taxon>Bacteria</taxon>
        <taxon>Bacillati</taxon>
        <taxon>Bacillota</taxon>
        <taxon>Bacilli</taxon>
        <taxon>Bacillales</taxon>
        <taxon>Bacillaceae</taxon>
        <taxon>Bacillus</taxon>
    </lineage>
</organism>
<name>A0ABV8AZZ9_9BACI</name>
<dbReference type="RefSeq" id="WP_377911911.1">
    <property type="nucleotide sequence ID" value="NZ_JBHRZT010000014.1"/>
</dbReference>
<protein>
    <submittedName>
        <fullName evidence="1">Uncharacterized protein</fullName>
    </submittedName>
</protein>
<proteinExistence type="predicted"/>
<gene>
    <name evidence="1" type="ORF">ACFOU2_02400</name>
</gene>
<dbReference type="EMBL" id="JBHRZT010000014">
    <property type="protein sequence ID" value="MFC3882434.1"/>
    <property type="molecule type" value="Genomic_DNA"/>
</dbReference>
<sequence length="64" mass="7753">MFRNVKGVKIREYDKTVSKDNFSDKMFEIEYRDNEYLHQMIFLDFLNINVKDLGHSGSVYFPRL</sequence>
<dbReference type="Proteomes" id="UP001595752">
    <property type="component" value="Unassembled WGS sequence"/>
</dbReference>
<evidence type="ECO:0000313" key="1">
    <source>
        <dbReference type="EMBL" id="MFC3882434.1"/>
    </source>
</evidence>
<accession>A0ABV8AZZ9</accession>
<reference evidence="2" key="1">
    <citation type="journal article" date="2019" name="Int. J. Syst. Evol. Microbiol.">
        <title>The Global Catalogue of Microorganisms (GCM) 10K type strain sequencing project: providing services to taxonomists for standard genome sequencing and annotation.</title>
        <authorList>
            <consortium name="The Broad Institute Genomics Platform"/>
            <consortium name="The Broad Institute Genome Sequencing Center for Infectious Disease"/>
            <person name="Wu L."/>
            <person name="Ma J."/>
        </authorList>
    </citation>
    <scope>NUCLEOTIDE SEQUENCE [LARGE SCALE GENOMIC DNA]</scope>
    <source>
        <strain evidence="2">CCUG 61889</strain>
    </source>
</reference>
<evidence type="ECO:0000313" key="2">
    <source>
        <dbReference type="Proteomes" id="UP001595752"/>
    </source>
</evidence>
<comment type="caution">
    <text evidence="1">The sequence shown here is derived from an EMBL/GenBank/DDBJ whole genome shotgun (WGS) entry which is preliminary data.</text>
</comment>